<feature type="domain" description="AMP-binding enzyme C-terminal" evidence="6">
    <location>
        <begin position="453"/>
        <end position="527"/>
    </location>
</feature>
<protein>
    <submittedName>
        <fullName evidence="7">3-methylmercaptopropionyl-CoA ligase of DmdB2 type</fullName>
        <ecNumber evidence="7">6.2.1.44</ecNumber>
    </submittedName>
</protein>
<evidence type="ECO:0000256" key="4">
    <source>
        <dbReference type="ARBA" id="ARBA00023098"/>
    </source>
</evidence>
<dbReference type="EC" id="6.2.1.44" evidence="7"/>
<dbReference type="SUPFAM" id="SSF56801">
    <property type="entry name" value="Acetyl-CoA synthetase-like"/>
    <property type="match status" value="1"/>
</dbReference>
<dbReference type="EMBL" id="UOED01000105">
    <property type="protein sequence ID" value="VAV95886.1"/>
    <property type="molecule type" value="Genomic_DNA"/>
</dbReference>
<evidence type="ECO:0000256" key="3">
    <source>
        <dbReference type="ARBA" id="ARBA00022832"/>
    </source>
</evidence>
<keyword evidence="4" id="KW-0443">Lipid metabolism</keyword>
<reference evidence="7" key="1">
    <citation type="submission" date="2018-06" db="EMBL/GenBank/DDBJ databases">
        <authorList>
            <person name="Zhirakovskaya E."/>
        </authorList>
    </citation>
    <scope>NUCLEOTIDE SEQUENCE</scope>
</reference>
<dbReference type="PANTHER" id="PTHR43859:SF4">
    <property type="entry name" value="BUTANOATE--COA LIGASE AAE1-RELATED"/>
    <property type="match status" value="1"/>
</dbReference>
<keyword evidence="2 7" id="KW-0436">Ligase</keyword>
<evidence type="ECO:0000256" key="1">
    <source>
        <dbReference type="ARBA" id="ARBA00006432"/>
    </source>
</evidence>
<keyword evidence="3" id="KW-0276">Fatty acid metabolism</keyword>
<dbReference type="InterPro" id="IPR025110">
    <property type="entry name" value="AMP-bd_C"/>
</dbReference>
<proteinExistence type="inferred from homology"/>
<dbReference type="PANTHER" id="PTHR43859">
    <property type="entry name" value="ACYL-ACTIVATING ENZYME"/>
    <property type="match status" value="1"/>
</dbReference>
<comment type="similarity">
    <text evidence="1">Belongs to the ATP-dependent AMP-binding enzyme family.</text>
</comment>
<dbReference type="PROSITE" id="PS00455">
    <property type="entry name" value="AMP_BINDING"/>
    <property type="match status" value="1"/>
</dbReference>
<dbReference type="GO" id="GO:0006631">
    <property type="term" value="P:fatty acid metabolic process"/>
    <property type="evidence" value="ECO:0007669"/>
    <property type="project" value="UniProtKB-KW"/>
</dbReference>
<sequence length="543" mass="60471">MTIPGLMQESDLMISSLLRYASEYHGGMEIVSRSVEGPIHRYTYREAEQRAKQLANALINQFGIEQGDRVGTLAWTTYRHFELFYGVSGMGAVLHTTNPRLFDEQVSYIINHAEDRILFIDLDFVPLVEKLLPELKTVEKIIILTDRDHMPDTSLPGVLCYEDVLAAESTDYDWPTFDERAASSLCYTSGTTGNPKGVLYSHRSTIIHALSAAQNSAYGLSIYDVIMPIAPMYHANAWGLPYVSAMLGAKLVLPGPKMDGAHIQHLIESEGVTFSCAVPTVFSMLFQYLEDSGKKVDTLKRTMIGGSAVPKAMTEKFREVYGVSVLQLWGMTETSPLGVVACPTPQVDALPPEIREDVMDKQGRVQFGLEIKVLDEDGNPVPRDGVAYGDLWVRGAWVTASYYRNEGGRVLDKDGWFPTGDVVTIDQYGYMKITDRSKDVIKSGGEWISSIDIENLAVGHPKVLQAGVVGVFHPKWEERPILVIKPAPGQQPTEAEILDFLKGKIAKWWMPNAVFIIDDMPLTATGKIKKITLRQQYKDCLKE</sequence>
<accession>A0A3B0S513</accession>
<name>A0A3B0S513_9ZZZZ</name>
<gene>
    <name evidence="7" type="ORF">MNBD_ALPHA02-2248</name>
</gene>
<dbReference type="NCBIfam" id="NF004674">
    <property type="entry name" value="PRK06018.1"/>
    <property type="match status" value="1"/>
</dbReference>
<feature type="domain" description="AMP-dependent synthetase/ligase" evidence="5">
    <location>
        <begin position="37"/>
        <end position="403"/>
    </location>
</feature>
<dbReference type="GO" id="GO:0016874">
    <property type="term" value="F:ligase activity"/>
    <property type="evidence" value="ECO:0007669"/>
    <property type="project" value="UniProtKB-KW"/>
</dbReference>
<organism evidence="7">
    <name type="scientific">hydrothermal vent metagenome</name>
    <dbReference type="NCBI Taxonomy" id="652676"/>
    <lineage>
        <taxon>unclassified sequences</taxon>
        <taxon>metagenomes</taxon>
        <taxon>ecological metagenomes</taxon>
    </lineage>
</organism>
<evidence type="ECO:0000313" key="7">
    <source>
        <dbReference type="EMBL" id="VAV95886.1"/>
    </source>
</evidence>
<dbReference type="Pfam" id="PF13193">
    <property type="entry name" value="AMP-binding_C"/>
    <property type="match status" value="1"/>
</dbReference>
<dbReference type="FunFam" id="3.30.300.30:FF:000008">
    <property type="entry name" value="2,3-dihydroxybenzoate-AMP ligase"/>
    <property type="match status" value="1"/>
</dbReference>
<dbReference type="InterPro" id="IPR000873">
    <property type="entry name" value="AMP-dep_synth/lig_dom"/>
</dbReference>
<evidence type="ECO:0000256" key="2">
    <source>
        <dbReference type="ARBA" id="ARBA00022598"/>
    </source>
</evidence>
<dbReference type="CDD" id="cd12119">
    <property type="entry name" value="ttLC_FACS_AlkK_like"/>
    <property type="match status" value="1"/>
</dbReference>
<dbReference type="InterPro" id="IPR020845">
    <property type="entry name" value="AMP-binding_CS"/>
</dbReference>
<dbReference type="InterPro" id="IPR042099">
    <property type="entry name" value="ANL_N_sf"/>
</dbReference>
<dbReference type="Gene3D" id="3.40.50.12780">
    <property type="entry name" value="N-terminal domain of ligase-like"/>
    <property type="match status" value="1"/>
</dbReference>
<dbReference type="NCBIfam" id="NF004837">
    <property type="entry name" value="PRK06187.1"/>
    <property type="match status" value="1"/>
</dbReference>
<dbReference type="AlphaFoldDB" id="A0A3B0S513"/>
<dbReference type="Gene3D" id="3.30.300.30">
    <property type="match status" value="1"/>
</dbReference>
<evidence type="ECO:0000259" key="5">
    <source>
        <dbReference type="Pfam" id="PF00501"/>
    </source>
</evidence>
<dbReference type="InterPro" id="IPR045851">
    <property type="entry name" value="AMP-bd_C_sf"/>
</dbReference>
<dbReference type="Pfam" id="PF00501">
    <property type="entry name" value="AMP-binding"/>
    <property type="match status" value="1"/>
</dbReference>
<evidence type="ECO:0000259" key="6">
    <source>
        <dbReference type="Pfam" id="PF13193"/>
    </source>
</evidence>